<dbReference type="Gene3D" id="3.40.50.1820">
    <property type="entry name" value="alpha/beta hydrolase"/>
    <property type="match status" value="1"/>
</dbReference>
<comment type="caution">
    <text evidence="1">The sequence shown here is derived from an EMBL/GenBank/DDBJ whole genome shotgun (WGS) entry which is preliminary data.</text>
</comment>
<dbReference type="EMBL" id="JAMLDX010000004">
    <property type="protein sequence ID" value="MCP3730253.1"/>
    <property type="molecule type" value="Genomic_DNA"/>
</dbReference>
<reference evidence="1" key="1">
    <citation type="submission" date="2022-05" db="EMBL/GenBank/DDBJ databases">
        <title>Sphingomonas sp. strain MG17 Genome sequencing and assembly.</title>
        <authorList>
            <person name="Kim I."/>
        </authorList>
    </citation>
    <scope>NUCLEOTIDE SEQUENCE</scope>
    <source>
        <strain evidence="1">MG17</strain>
    </source>
</reference>
<keyword evidence="2" id="KW-1185">Reference proteome</keyword>
<proteinExistence type="predicted"/>
<protein>
    <submittedName>
        <fullName evidence="1">Uncharacterized protein</fullName>
    </submittedName>
</protein>
<dbReference type="Proteomes" id="UP001139451">
    <property type="component" value="Unassembled WGS sequence"/>
</dbReference>
<accession>A0A9X2HG98</accession>
<evidence type="ECO:0000313" key="1">
    <source>
        <dbReference type="EMBL" id="MCP3730253.1"/>
    </source>
</evidence>
<dbReference type="AlphaFoldDB" id="A0A9X2HG98"/>
<gene>
    <name evidence="1" type="ORF">M9978_07405</name>
</gene>
<organism evidence="1 2">
    <name type="scientific">Sphingomonas tagetis</name>
    <dbReference type="NCBI Taxonomy" id="2949092"/>
    <lineage>
        <taxon>Bacteria</taxon>
        <taxon>Pseudomonadati</taxon>
        <taxon>Pseudomonadota</taxon>
        <taxon>Alphaproteobacteria</taxon>
        <taxon>Sphingomonadales</taxon>
        <taxon>Sphingomonadaceae</taxon>
        <taxon>Sphingomonas</taxon>
    </lineage>
</organism>
<sequence length="141" mass="15227">MAALKLVRANAGKWGVDTARVGTIGFSAGAMTVLNSTLTAKPGERPAFIGYIYDPQAAVEVPADAPPMFDAITFDDEFFPPVAFPLVEQWRKARRDVELHAYSRGGHGFGTGEPGTTTMGMIGQFSNWLAMQGFASRKDQK</sequence>
<name>A0A9X2HG98_9SPHN</name>
<dbReference type="SUPFAM" id="SSF53474">
    <property type="entry name" value="alpha/beta-Hydrolases"/>
    <property type="match status" value="1"/>
</dbReference>
<dbReference type="RefSeq" id="WP_254292364.1">
    <property type="nucleotide sequence ID" value="NZ_JAMLDX010000004.1"/>
</dbReference>
<evidence type="ECO:0000313" key="2">
    <source>
        <dbReference type="Proteomes" id="UP001139451"/>
    </source>
</evidence>
<dbReference type="InterPro" id="IPR029058">
    <property type="entry name" value="AB_hydrolase_fold"/>
</dbReference>